<feature type="region of interest" description="Disordered" evidence="1">
    <location>
        <begin position="60"/>
        <end position="80"/>
    </location>
</feature>
<reference evidence="2 3" key="1">
    <citation type="submission" date="2018-06" db="EMBL/GenBank/DDBJ databases">
        <authorList>
            <consortium name="Pathogen Informatics"/>
            <person name="Doyle S."/>
        </authorList>
    </citation>
    <scope>NUCLEOTIDE SEQUENCE [LARGE SCALE GENOMIC DNA]</scope>
    <source>
        <strain evidence="2 3">NCTC10465</strain>
    </source>
</reference>
<dbReference type="PANTHER" id="PTHR35399">
    <property type="entry name" value="SLR8030 PROTEIN"/>
    <property type="match status" value="1"/>
</dbReference>
<protein>
    <submittedName>
        <fullName evidence="2">Predicted phosphatase</fullName>
    </submittedName>
</protein>
<dbReference type="PANTHER" id="PTHR35399:SF2">
    <property type="entry name" value="DUF839 DOMAIN-CONTAINING PROTEIN"/>
    <property type="match status" value="1"/>
</dbReference>
<dbReference type="SUPFAM" id="SSF63829">
    <property type="entry name" value="Calcium-dependent phosphotriesterase"/>
    <property type="match status" value="1"/>
</dbReference>
<keyword evidence="3" id="KW-1185">Reference proteome</keyword>
<gene>
    <name evidence="2" type="ORF">NCTC10465_01943</name>
</gene>
<proteinExistence type="predicted"/>
<dbReference type="InterPro" id="IPR006311">
    <property type="entry name" value="TAT_signal"/>
</dbReference>
<organism evidence="2 3">
    <name type="scientific">Faucicola osloensis</name>
    <name type="common">Moraxella osloensis</name>
    <dbReference type="NCBI Taxonomy" id="34062"/>
    <lineage>
        <taxon>Bacteria</taxon>
        <taxon>Pseudomonadati</taxon>
        <taxon>Pseudomonadota</taxon>
        <taxon>Gammaproteobacteria</taxon>
        <taxon>Moraxellales</taxon>
        <taxon>Moraxellaceae</taxon>
        <taxon>Faucicola</taxon>
    </lineage>
</organism>
<name>A0A378QFX9_FAUOS</name>
<dbReference type="Pfam" id="PF05787">
    <property type="entry name" value="PhoX"/>
    <property type="match status" value="1"/>
</dbReference>
<dbReference type="InterPro" id="IPR008557">
    <property type="entry name" value="PhoX"/>
</dbReference>
<dbReference type="KEGG" id="mos:AXE82_08470"/>
<dbReference type="RefSeq" id="WP_062333630.1">
    <property type="nucleotide sequence ID" value="NZ_CBCRZU010000014.1"/>
</dbReference>
<feature type="region of interest" description="Disordered" evidence="1">
    <location>
        <begin position="1"/>
        <end position="22"/>
    </location>
</feature>
<feature type="compositionally biased region" description="Basic and acidic residues" evidence="1">
    <location>
        <begin position="1"/>
        <end position="12"/>
    </location>
</feature>
<accession>A0A378QFX9</accession>
<feature type="region of interest" description="Disordered" evidence="1">
    <location>
        <begin position="531"/>
        <end position="552"/>
    </location>
</feature>
<evidence type="ECO:0000313" key="2">
    <source>
        <dbReference type="EMBL" id="STY98137.1"/>
    </source>
</evidence>
<dbReference type="GeneID" id="35777860"/>
<dbReference type="AlphaFoldDB" id="A0A378QFX9"/>
<dbReference type="EMBL" id="UGPY01000001">
    <property type="protein sequence ID" value="STY98137.1"/>
    <property type="molecule type" value="Genomic_DNA"/>
</dbReference>
<evidence type="ECO:0000313" key="3">
    <source>
        <dbReference type="Proteomes" id="UP000255230"/>
    </source>
</evidence>
<evidence type="ECO:0000256" key="1">
    <source>
        <dbReference type="SAM" id="MobiDB-lite"/>
    </source>
</evidence>
<dbReference type="PROSITE" id="PS51318">
    <property type="entry name" value="TAT"/>
    <property type="match status" value="1"/>
</dbReference>
<dbReference type="Proteomes" id="UP000255230">
    <property type="component" value="Unassembled WGS sequence"/>
</dbReference>
<sequence length="736" mass="79980">MTQHNHFDHDFVEDSNTSKNPEFSQIVAKRMSRRTMLKGGTGLTAAAFFGTLPLVGCGSDNDNDNDVPSNGATPAVPATGDLKTPKQLNFTAVAHYTGNEMMVADGYNAEPILHVGTPLITSSDVPEWKDNRENVPESFQFRMGDNHDGMWFFGKNGNNYSAKASDNALLVINHEYTNQSLNPNITVLPDYVAQTGVTGIYAKTRPASNVRRECYAHGVSVVEMKRRANGIGYEMVKDSKFNKRYTSASEIKISGPAAGSDMLKTKYDSTGTKTRGINNQCGAGLSPWGTYLTTEENFINVFARGADKAIIGDKADYAMGRYGLKENGIGGGYLWHTPPKSDEKFMDEFARWNSTATGASALDDYRNAFNTFGYIVEIDPFKPNSNAVKRTALGRFAHENCAYAPVEEGKPVVMYMGDDARGEYIYKFVSDAKWSNVDIGGGLKAGDKYLDKGTLYVAVFKDDGTGEWKALTHGQGALTNANAKYAFADQADVLINARLAGDALGATKMDRPEWVSVSPVTGEVYVTLTNNSNRTPTKHGMNAANPRNYAGDKGNRNGHIIRWAEKNNDHTATSFNWDIYLFAAPNDLTAENLSGLNANNDLSSPDGLYFDPRGVLWIQTDDGAYTSRTNCMLLAALPGKVNDGKEVTTSAGIKTRVGMQANEQNIKRFFVGPKGCEVTGITLTPDFKTLFINIQHPGEDVDGVTWGAIAGGTTPRSATVMITKKDGGVILGESLK</sequence>